<feature type="region of interest" description="Disordered" evidence="6">
    <location>
        <begin position="745"/>
        <end position="765"/>
    </location>
</feature>
<evidence type="ECO:0000256" key="6">
    <source>
        <dbReference type="SAM" id="MobiDB-lite"/>
    </source>
</evidence>
<dbReference type="InterPro" id="IPR036570">
    <property type="entry name" value="HORMA_dom_sf"/>
</dbReference>
<dbReference type="SUPFAM" id="SSF56019">
    <property type="entry name" value="The spindle assembly checkpoint protein mad2"/>
    <property type="match status" value="1"/>
</dbReference>
<dbReference type="InterPro" id="IPR003511">
    <property type="entry name" value="HORMA_dom"/>
</dbReference>
<protein>
    <submittedName>
        <fullName evidence="8">DNA-binding protein</fullName>
    </submittedName>
</protein>
<dbReference type="GO" id="GO:0051598">
    <property type="term" value="P:meiotic recombination checkpoint signaling"/>
    <property type="evidence" value="ECO:0007669"/>
    <property type="project" value="TreeGrafter"/>
</dbReference>
<dbReference type="GO" id="GO:0007130">
    <property type="term" value="P:synaptonemal complex assembly"/>
    <property type="evidence" value="ECO:0007669"/>
    <property type="project" value="TreeGrafter"/>
</dbReference>
<feature type="domain" description="HORMA" evidence="7">
    <location>
        <begin position="58"/>
        <end position="316"/>
    </location>
</feature>
<evidence type="ECO:0000256" key="1">
    <source>
        <dbReference type="ARBA" id="ARBA00004123"/>
    </source>
</evidence>
<proteinExistence type="predicted"/>
<dbReference type="AlphaFoldDB" id="A0A5C3LAX6"/>
<organism evidence="8 9">
    <name type="scientific">Coprinopsis marcescibilis</name>
    <name type="common">Agaric fungus</name>
    <name type="synonym">Psathyrella marcescibilis</name>
    <dbReference type="NCBI Taxonomy" id="230819"/>
    <lineage>
        <taxon>Eukaryota</taxon>
        <taxon>Fungi</taxon>
        <taxon>Dikarya</taxon>
        <taxon>Basidiomycota</taxon>
        <taxon>Agaricomycotina</taxon>
        <taxon>Agaricomycetes</taxon>
        <taxon>Agaricomycetidae</taxon>
        <taxon>Agaricales</taxon>
        <taxon>Agaricineae</taxon>
        <taxon>Psathyrellaceae</taxon>
        <taxon>Coprinopsis</taxon>
    </lineage>
</organism>
<name>A0A5C3LAX6_COPMA</name>
<comment type="subcellular location">
    <subcellularLocation>
        <location evidence="2">Chromosome</location>
    </subcellularLocation>
    <subcellularLocation>
        <location evidence="1">Nucleus</location>
    </subcellularLocation>
</comment>
<feature type="compositionally biased region" description="Polar residues" evidence="6">
    <location>
        <begin position="488"/>
        <end position="498"/>
    </location>
</feature>
<dbReference type="Gene3D" id="3.30.900.10">
    <property type="entry name" value="HORMA domain"/>
    <property type="match status" value="1"/>
</dbReference>
<dbReference type="Pfam" id="PF02301">
    <property type="entry name" value="HORMA"/>
    <property type="match status" value="1"/>
</dbReference>
<dbReference type="GO" id="GO:0003677">
    <property type="term" value="F:DNA binding"/>
    <property type="evidence" value="ECO:0007669"/>
    <property type="project" value="UniProtKB-KW"/>
</dbReference>
<feature type="compositionally biased region" description="Polar residues" evidence="6">
    <location>
        <begin position="508"/>
        <end position="519"/>
    </location>
</feature>
<keyword evidence="8" id="KW-0238">DNA-binding</keyword>
<feature type="region of interest" description="Disordered" evidence="6">
    <location>
        <begin position="488"/>
        <end position="519"/>
    </location>
</feature>
<reference evidence="8 9" key="1">
    <citation type="journal article" date="2019" name="Nat. Ecol. Evol.">
        <title>Megaphylogeny resolves global patterns of mushroom evolution.</title>
        <authorList>
            <person name="Varga T."/>
            <person name="Krizsan K."/>
            <person name="Foldi C."/>
            <person name="Dima B."/>
            <person name="Sanchez-Garcia M."/>
            <person name="Sanchez-Ramirez S."/>
            <person name="Szollosi G.J."/>
            <person name="Szarkandi J.G."/>
            <person name="Papp V."/>
            <person name="Albert L."/>
            <person name="Andreopoulos W."/>
            <person name="Angelini C."/>
            <person name="Antonin V."/>
            <person name="Barry K.W."/>
            <person name="Bougher N.L."/>
            <person name="Buchanan P."/>
            <person name="Buyck B."/>
            <person name="Bense V."/>
            <person name="Catcheside P."/>
            <person name="Chovatia M."/>
            <person name="Cooper J."/>
            <person name="Damon W."/>
            <person name="Desjardin D."/>
            <person name="Finy P."/>
            <person name="Geml J."/>
            <person name="Haridas S."/>
            <person name="Hughes K."/>
            <person name="Justo A."/>
            <person name="Karasinski D."/>
            <person name="Kautmanova I."/>
            <person name="Kiss B."/>
            <person name="Kocsube S."/>
            <person name="Kotiranta H."/>
            <person name="LaButti K.M."/>
            <person name="Lechner B.E."/>
            <person name="Liimatainen K."/>
            <person name="Lipzen A."/>
            <person name="Lukacs Z."/>
            <person name="Mihaltcheva S."/>
            <person name="Morgado L.N."/>
            <person name="Niskanen T."/>
            <person name="Noordeloos M.E."/>
            <person name="Ohm R.A."/>
            <person name="Ortiz-Santana B."/>
            <person name="Ovrebo C."/>
            <person name="Racz N."/>
            <person name="Riley R."/>
            <person name="Savchenko A."/>
            <person name="Shiryaev A."/>
            <person name="Soop K."/>
            <person name="Spirin V."/>
            <person name="Szebenyi C."/>
            <person name="Tomsovsky M."/>
            <person name="Tulloss R.E."/>
            <person name="Uehling J."/>
            <person name="Grigoriev I.V."/>
            <person name="Vagvolgyi C."/>
            <person name="Papp T."/>
            <person name="Martin F.M."/>
            <person name="Miettinen O."/>
            <person name="Hibbett D.S."/>
            <person name="Nagy L.G."/>
        </authorList>
    </citation>
    <scope>NUCLEOTIDE SEQUENCE [LARGE SCALE GENOMIC DNA]</scope>
    <source>
        <strain evidence="8 9">CBS 121175</strain>
    </source>
</reference>
<dbReference type="PANTHER" id="PTHR48225:SF7">
    <property type="entry name" value="MEIOSIS-SPECIFIC PROTEIN HOP1"/>
    <property type="match status" value="1"/>
</dbReference>
<accession>A0A5C3LAX6</accession>
<keyword evidence="5" id="KW-0469">Meiosis</keyword>
<evidence type="ECO:0000259" key="7">
    <source>
        <dbReference type="PROSITE" id="PS50815"/>
    </source>
</evidence>
<dbReference type="GO" id="GO:0005694">
    <property type="term" value="C:chromosome"/>
    <property type="evidence" value="ECO:0007669"/>
    <property type="project" value="UniProtKB-SubCell"/>
</dbReference>
<evidence type="ECO:0000256" key="5">
    <source>
        <dbReference type="ARBA" id="ARBA00023254"/>
    </source>
</evidence>
<dbReference type="OrthoDB" id="1928087at2759"/>
<dbReference type="PROSITE" id="PS50815">
    <property type="entry name" value="HORMA"/>
    <property type="match status" value="1"/>
</dbReference>
<feature type="compositionally biased region" description="Basic and acidic residues" evidence="6">
    <location>
        <begin position="852"/>
        <end position="868"/>
    </location>
</feature>
<evidence type="ECO:0000313" key="8">
    <source>
        <dbReference type="EMBL" id="TFK30204.1"/>
    </source>
</evidence>
<keyword evidence="9" id="KW-1185">Reference proteome</keyword>
<dbReference type="GO" id="GO:0005634">
    <property type="term" value="C:nucleus"/>
    <property type="evidence" value="ECO:0007669"/>
    <property type="project" value="UniProtKB-SubCell"/>
</dbReference>
<evidence type="ECO:0000256" key="2">
    <source>
        <dbReference type="ARBA" id="ARBA00004286"/>
    </source>
</evidence>
<keyword evidence="3" id="KW-0158">Chromosome</keyword>
<dbReference type="InterPro" id="IPR051294">
    <property type="entry name" value="HORMA_MeioticProgression"/>
</dbReference>
<keyword evidence="4" id="KW-0539">Nucleus</keyword>
<dbReference type="InterPro" id="IPR011011">
    <property type="entry name" value="Znf_FYVE_PHD"/>
</dbReference>
<dbReference type="PANTHER" id="PTHR48225">
    <property type="entry name" value="HORMA DOMAIN-CONTAINING PROTEIN 1"/>
    <property type="match status" value="1"/>
</dbReference>
<feature type="region of interest" description="Disordered" evidence="6">
    <location>
        <begin position="92"/>
        <end position="117"/>
    </location>
</feature>
<gene>
    <name evidence="8" type="ORF">FA15DRAFT_203009</name>
</gene>
<evidence type="ECO:0000256" key="3">
    <source>
        <dbReference type="ARBA" id="ARBA00022454"/>
    </source>
</evidence>
<dbReference type="InterPro" id="IPR013083">
    <property type="entry name" value="Znf_RING/FYVE/PHD"/>
</dbReference>
<sequence length="888" mass="99319">MGTTISDARNGANAIIFQLNICGGSPRPDIESGDREMSKYQMPQAQLSHVSTQAITQTQSLAAVQALLRAGLSCITFLRNLLPEENFSESHLTTADDSVPLSSSETDSPSRPGRNKVNGFRIMTLTRGYTDEADRILNYLENGIFHALEKQYLRSFIFAIYLDSKDPTNIVEAYTFNFQYHQIPGTNAVTPVMTLGGDLQNMSLNNSGRRQKDPVADAIQNGRLPTLREVKKSVKTMMKTLIQAITHMDELPRRRFATFKLFYTDSTPEDYEPPHFQAGDNTKDKWYFMTHNLDEVPDRFSVGKINCGHHSVNLKVTSIATYLPFASEQDNAVFTGTVSRGAIVTRPEGVIGSSKEAELQEDDARNRNLVWSTENDLELGDADAEGDEELDDDLNVTKNADGSFDLGTGQVSKDSGLVGLRNDEGSIEPVLPLVNERPEAHFKGIHEAVPTRLQEINALKTPEPSTFEETQALLEPVLLDKTAFVTSNGRSQPGSLPPSNLAMELESPLTSSASTPRWRSPKTTVKVSYNPVTAEDDEMLDPETQVISDLEANVVDSIQSFSLNEREVSPESPIVQAPNPASKTPVHKDLGLKCDCGIDIEDEMCFCEGGCGRWYHVWCMGFHSAKDNRLPHKFACFDCRLKGDLSWHLIADDMYPNIMAKYKEIVTYRRAIKTFENSKKTLTPIEFGKALDEGDNPNLPRQLILRLEEDGMQPIRASFLGTELPAEFIQEVSTTIDEFGMTAESRTTNRRKVRDRKAKQRKNVQKSRYAFNKQIRGEQRYKDYFNPDQEVESRLLGLDDLRSFRNEKIVSTFNNRARGSLAKTVVGIQTQLDIDSQTQDADMDTDVVPEQDSQKRERSGPVEDGLVEDRPMKRLKISLAAGIDLAES</sequence>
<dbReference type="Gene3D" id="3.30.40.10">
    <property type="entry name" value="Zinc/RING finger domain, C3HC4 (zinc finger)"/>
    <property type="match status" value="1"/>
</dbReference>
<dbReference type="EMBL" id="ML210147">
    <property type="protein sequence ID" value="TFK30204.1"/>
    <property type="molecule type" value="Genomic_DNA"/>
</dbReference>
<evidence type="ECO:0000313" key="9">
    <source>
        <dbReference type="Proteomes" id="UP000307440"/>
    </source>
</evidence>
<feature type="compositionally biased region" description="Polar residues" evidence="6">
    <location>
        <begin position="92"/>
        <end position="109"/>
    </location>
</feature>
<dbReference type="Proteomes" id="UP000307440">
    <property type="component" value="Unassembled WGS sequence"/>
</dbReference>
<dbReference type="STRING" id="230819.A0A5C3LAX6"/>
<feature type="region of interest" description="Disordered" evidence="6">
    <location>
        <begin position="836"/>
        <end position="868"/>
    </location>
</feature>
<dbReference type="SUPFAM" id="SSF57903">
    <property type="entry name" value="FYVE/PHD zinc finger"/>
    <property type="match status" value="1"/>
</dbReference>
<feature type="compositionally biased region" description="Basic residues" evidence="6">
    <location>
        <begin position="748"/>
        <end position="765"/>
    </location>
</feature>
<evidence type="ECO:0000256" key="4">
    <source>
        <dbReference type="ARBA" id="ARBA00023242"/>
    </source>
</evidence>